<comment type="caution">
    <text evidence="2">The sequence shown here is derived from an EMBL/GenBank/DDBJ whole genome shotgun (WGS) entry which is preliminary data.</text>
</comment>
<protein>
    <submittedName>
        <fullName evidence="2">Polyhydroxyalkanoic acid system family protein</fullName>
    </submittedName>
</protein>
<dbReference type="AlphaFoldDB" id="A0A923MTH1"/>
<dbReference type="InterPro" id="IPR013433">
    <property type="entry name" value="PHA_gran_rgn"/>
</dbReference>
<organism evidence="2 3">
    <name type="scientific">Ramlibacter cellulosilyticus</name>
    <dbReference type="NCBI Taxonomy" id="2764187"/>
    <lineage>
        <taxon>Bacteria</taxon>
        <taxon>Pseudomonadati</taxon>
        <taxon>Pseudomonadota</taxon>
        <taxon>Betaproteobacteria</taxon>
        <taxon>Burkholderiales</taxon>
        <taxon>Comamonadaceae</taxon>
        <taxon>Ramlibacter</taxon>
    </lineage>
</organism>
<evidence type="ECO:0000313" key="3">
    <source>
        <dbReference type="Proteomes" id="UP000608513"/>
    </source>
</evidence>
<dbReference type="Pfam" id="PF09650">
    <property type="entry name" value="PHA_gran_rgn"/>
    <property type="match status" value="1"/>
</dbReference>
<sequence length="142" mass="15905">MADIRIVREHALGLEQARKLAWRWAEVAEKKLDMECTYEEGKTHDTVRFERPGASGELHVGKDKFQLHAKLGLLLGVFKGKIESEIVKNLDQLLEQEDPLHAFEQGLAKHEAKKAAKHAKPHAEGHKPAGKTAAKAAPRKHK</sequence>
<keyword evidence="3" id="KW-1185">Reference proteome</keyword>
<accession>A0A923MTH1</accession>
<dbReference type="RefSeq" id="WP_187077228.1">
    <property type="nucleotide sequence ID" value="NZ_JACORT010000007.1"/>
</dbReference>
<evidence type="ECO:0000256" key="1">
    <source>
        <dbReference type="SAM" id="MobiDB-lite"/>
    </source>
</evidence>
<dbReference type="EMBL" id="JACORT010000007">
    <property type="protein sequence ID" value="MBC5784473.1"/>
    <property type="molecule type" value="Genomic_DNA"/>
</dbReference>
<proteinExistence type="predicted"/>
<gene>
    <name evidence="2" type="ORF">H8N03_16110</name>
</gene>
<reference evidence="2" key="1">
    <citation type="submission" date="2020-08" db="EMBL/GenBank/DDBJ databases">
        <title>Ramlibacter sp. USB13 16S ribosomal RNA gene genome sequencing and assembly.</title>
        <authorList>
            <person name="Kang M."/>
        </authorList>
    </citation>
    <scope>NUCLEOTIDE SEQUENCE</scope>
    <source>
        <strain evidence="2">USB13</strain>
    </source>
</reference>
<feature type="region of interest" description="Disordered" evidence="1">
    <location>
        <begin position="109"/>
        <end position="142"/>
    </location>
</feature>
<evidence type="ECO:0000313" key="2">
    <source>
        <dbReference type="EMBL" id="MBC5784473.1"/>
    </source>
</evidence>
<dbReference type="NCBIfam" id="TIGR02610">
    <property type="entry name" value="PHA_gran_rgn"/>
    <property type="match status" value="1"/>
</dbReference>
<dbReference type="Proteomes" id="UP000608513">
    <property type="component" value="Unassembled WGS sequence"/>
</dbReference>
<name>A0A923MTH1_9BURK</name>